<name>A0A914QKD3_9BILA</name>
<dbReference type="Pfam" id="PF01466">
    <property type="entry name" value="Skp1"/>
    <property type="match status" value="1"/>
</dbReference>
<sequence>MASESASAVAPEVAEQKMFLRSKINPEFQIEIGPSVINCCNILKNVTEHTDNSDAVEVDMTQKQLEKFVELHNHFPSTAKITDKDLEWTNAFFKEMSENEFKELCWKADYLDSQRFLEAAGDFVLSIMEEMEVKQIQEYLNIVDDYTPEERKAMEEHPLEFFTGVSIQQDEAEQQQQAQAAGNGQ</sequence>
<dbReference type="Proteomes" id="UP000887578">
    <property type="component" value="Unplaced"/>
</dbReference>
<evidence type="ECO:0000259" key="1">
    <source>
        <dbReference type="Pfam" id="PF01466"/>
    </source>
</evidence>
<dbReference type="InterPro" id="IPR011333">
    <property type="entry name" value="SKP1/BTB/POZ_sf"/>
</dbReference>
<dbReference type="InterPro" id="IPR016072">
    <property type="entry name" value="Skp1_comp_dimer"/>
</dbReference>
<proteinExistence type="predicted"/>
<dbReference type="InterPro" id="IPR036296">
    <property type="entry name" value="SKP1-like_dim_sf"/>
</dbReference>
<dbReference type="SUPFAM" id="SSF81382">
    <property type="entry name" value="Skp1 dimerisation domain-like"/>
    <property type="match status" value="1"/>
</dbReference>
<evidence type="ECO:0000313" key="3">
    <source>
        <dbReference type="WBParaSite" id="PDA_v2.g30134.t1"/>
    </source>
</evidence>
<accession>A0A914QKD3</accession>
<protein>
    <submittedName>
        <fullName evidence="3">SKP1-like protein</fullName>
    </submittedName>
</protein>
<dbReference type="AlphaFoldDB" id="A0A914QKD3"/>
<organism evidence="2 3">
    <name type="scientific">Panagrolaimus davidi</name>
    <dbReference type="NCBI Taxonomy" id="227884"/>
    <lineage>
        <taxon>Eukaryota</taxon>
        <taxon>Metazoa</taxon>
        <taxon>Ecdysozoa</taxon>
        <taxon>Nematoda</taxon>
        <taxon>Chromadorea</taxon>
        <taxon>Rhabditida</taxon>
        <taxon>Tylenchina</taxon>
        <taxon>Panagrolaimomorpha</taxon>
        <taxon>Panagrolaimoidea</taxon>
        <taxon>Panagrolaimidae</taxon>
        <taxon>Panagrolaimus</taxon>
    </lineage>
</organism>
<reference evidence="3" key="1">
    <citation type="submission" date="2022-11" db="UniProtKB">
        <authorList>
            <consortium name="WormBaseParasite"/>
        </authorList>
    </citation>
    <scope>IDENTIFICATION</scope>
</reference>
<evidence type="ECO:0000313" key="2">
    <source>
        <dbReference type="Proteomes" id="UP000887578"/>
    </source>
</evidence>
<dbReference type="Gene3D" id="3.30.710.10">
    <property type="entry name" value="Potassium Channel Kv1.1, Chain A"/>
    <property type="match status" value="1"/>
</dbReference>
<dbReference type="WBParaSite" id="PDA_v2.g30134.t1">
    <property type="protein sequence ID" value="PDA_v2.g30134.t1"/>
    <property type="gene ID" value="PDA_v2.g30134"/>
</dbReference>
<feature type="domain" description="SKP1 component dimerisation" evidence="1">
    <location>
        <begin position="127"/>
        <end position="156"/>
    </location>
</feature>
<keyword evidence="2" id="KW-1185">Reference proteome</keyword>
<dbReference type="GO" id="GO:0006511">
    <property type="term" value="P:ubiquitin-dependent protein catabolic process"/>
    <property type="evidence" value="ECO:0007669"/>
    <property type="project" value="InterPro"/>
</dbReference>